<keyword evidence="5 9" id="KW-0798">TonB box</keyword>
<evidence type="ECO:0000256" key="3">
    <source>
        <dbReference type="ARBA" id="ARBA00022452"/>
    </source>
</evidence>
<keyword evidence="4 8" id="KW-0812">Transmembrane</keyword>
<dbReference type="InterPro" id="IPR012910">
    <property type="entry name" value="Plug_dom"/>
</dbReference>
<protein>
    <submittedName>
        <fullName evidence="12">TonB-dependent receptor</fullName>
    </submittedName>
</protein>
<sequence length="1055" mass="116658">MALLLVGVPPIRVVASPVMEVVQQNKKITGTVVNQNGEPVIGANVLQKGAANGVITDLDGRFAIDCPAGASLTVSFIGYLSQNVKAVSGMKIILKEDSQTLDEVVVVGYGFVKKSDLTGSVAQMKSEELLKNSPVSLEKGLQGRLTGVNVVSNDGAPGGGISIQIRGTNSFQGSTEPLYVIDGVPVSDSNDDTINFDSSSPNYSNALSSLNPNDIASIEILKDASATAIYGSRGANGVVLITTKSGSGLSVKDRVSLSYKLTSSHVAKKIKVMGAKDYAEYRNLSYVNTQEVSNFEWEQTNLPFPGVTNSEGTYLKGPDDYDNDPYYWQNQIFKSGMTHDLNLNISGQSKGGDYSVSGGYLNQEGIIRESDYSRYTLKANLNRQVEPWLKFGTSVSGTFANSNVLKTATNNQNNGTEGVIRSALTYPASQTQDDLDNEYSMVAVPTRYIDALNENRNMTFRTSNYLNIALADGLIFRTVIGYNYTRNDANKYWPSYLAEGKGIGGKSNAGDNWRTSLLFDNLLMYNKTFNQKHNLSATIGTSWEESSFYNKKITVQGFGTDDTEGWLLQDAGTMSSVSSNKGDSQLFSLIGRLAYNYAGKYYLTFTARNDASSKFAKGKRAAFFPSVGVSYRLSEEKFMKGLSGVLSNVKLRYSYGASGNQAIASYQTFAIMAAANYPFGSNIENGYATNTYNPGNKDLTWETTWQHDLGLELMFFKRVSLELDYYYKKTTDLLQYKQTPSSTGIEQILSNSGSVINKGFEANMKVFAIQGKDFSLSFGGNISFNKNEICDFGKEPMFPNSIYNSMRPYALADGHPIGVFYGWVHDGIWQSKEEVVNSHQFKTQYPDYKVDGSDAAAEEIIRRDWVGEVKYKDLDDDGFITDKDQNWIGDANPDFYYGFNLDLNWKNLDFSILFQGVQGNDIFNMNSLRFYDIGTTQNKPYYVYEQSWSVNPETAVAPKNFYYTGRDIRFSRLYLDDGSYLKLRSLSIGYTVKNPLPHINSIRLSATGNNLLTFTNYKGYDPEVNSFGSTPSLRGIDSGAYPQQRSFTFGLNVVF</sequence>
<dbReference type="InterPro" id="IPR036942">
    <property type="entry name" value="Beta-barrel_TonB_sf"/>
</dbReference>
<dbReference type="InterPro" id="IPR023997">
    <property type="entry name" value="TonB-dep_OMP_SusC/RagA_CS"/>
</dbReference>
<dbReference type="SUPFAM" id="SSF49464">
    <property type="entry name" value="Carboxypeptidase regulatory domain-like"/>
    <property type="match status" value="1"/>
</dbReference>
<evidence type="ECO:0000256" key="5">
    <source>
        <dbReference type="ARBA" id="ARBA00023077"/>
    </source>
</evidence>
<name>A0A9X2NX77_9BACE</name>
<dbReference type="NCBIfam" id="TIGR04057">
    <property type="entry name" value="SusC_RagA_signa"/>
    <property type="match status" value="1"/>
</dbReference>
<evidence type="ECO:0000313" key="12">
    <source>
        <dbReference type="EMBL" id="MCR6507740.1"/>
    </source>
</evidence>
<accession>A0A9X2NX77</accession>
<comment type="subcellular location">
    <subcellularLocation>
        <location evidence="1 8">Cell outer membrane</location>
        <topology evidence="1 8">Multi-pass membrane protein</topology>
    </subcellularLocation>
</comment>
<dbReference type="InterPro" id="IPR023996">
    <property type="entry name" value="TonB-dep_OMP_SusC/RagA"/>
</dbReference>
<dbReference type="SUPFAM" id="SSF56935">
    <property type="entry name" value="Porins"/>
    <property type="match status" value="1"/>
</dbReference>
<dbReference type="Pfam" id="PF13715">
    <property type="entry name" value="CarbopepD_reg_2"/>
    <property type="match status" value="1"/>
</dbReference>
<dbReference type="InterPro" id="IPR000531">
    <property type="entry name" value="Beta-barrel_TonB"/>
</dbReference>
<dbReference type="GO" id="GO:0009279">
    <property type="term" value="C:cell outer membrane"/>
    <property type="evidence" value="ECO:0007669"/>
    <property type="project" value="UniProtKB-SubCell"/>
</dbReference>
<dbReference type="Gene3D" id="2.60.40.1120">
    <property type="entry name" value="Carboxypeptidase-like, regulatory domain"/>
    <property type="match status" value="1"/>
</dbReference>
<dbReference type="Proteomes" id="UP001143810">
    <property type="component" value="Unassembled WGS sequence"/>
</dbReference>
<evidence type="ECO:0000256" key="8">
    <source>
        <dbReference type="PROSITE-ProRule" id="PRU01360"/>
    </source>
</evidence>
<dbReference type="FunFam" id="2.170.130.10:FF:000008">
    <property type="entry name" value="SusC/RagA family TonB-linked outer membrane protein"/>
    <property type="match status" value="1"/>
</dbReference>
<gene>
    <name evidence="12" type="ORF">M1B78_06010</name>
</gene>
<organism evidence="12 13">
    <name type="scientific">Bacteroides muris</name>
    <name type="common">ex Fokt et al. 2023</name>
    <dbReference type="NCBI Taxonomy" id="2937417"/>
    <lineage>
        <taxon>Bacteria</taxon>
        <taxon>Pseudomonadati</taxon>
        <taxon>Bacteroidota</taxon>
        <taxon>Bacteroidia</taxon>
        <taxon>Bacteroidales</taxon>
        <taxon>Bacteroidaceae</taxon>
        <taxon>Bacteroides</taxon>
    </lineage>
</organism>
<comment type="caution">
    <text evidence="12">The sequence shown here is derived from an EMBL/GenBank/DDBJ whole genome shotgun (WGS) entry which is preliminary data.</text>
</comment>
<dbReference type="Gene3D" id="2.170.130.10">
    <property type="entry name" value="TonB-dependent receptor, plug domain"/>
    <property type="match status" value="1"/>
</dbReference>
<evidence type="ECO:0000256" key="1">
    <source>
        <dbReference type="ARBA" id="ARBA00004571"/>
    </source>
</evidence>
<dbReference type="Pfam" id="PF07715">
    <property type="entry name" value="Plug"/>
    <property type="match status" value="1"/>
</dbReference>
<evidence type="ECO:0000256" key="4">
    <source>
        <dbReference type="ARBA" id="ARBA00022692"/>
    </source>
</evidence>
<proteinExistence type="inferred from homology"/>
<dbReference type="EMBL" id="JAMZEE010000010">
    <property type="protein sequence ID" value="MCR6507740.1"/>
    <property type="molecule type" value="Genomic_DNA"/>
</dbReference>
<feature type="domain" description="TonB-dependent receptor-like beta-barrel" evidence="10">
    <location>
        <begin position="434"/>
        <end position="905"/>
    </location>
</feature>
<dbReference type="Pfam" id="PF00593">
    <property type="entry name" value="TonB_dep_Rec_b-barrel"/>
    <property type="match status" value="1"/>
</dbReference>
<dbReference type="Gene3D" id="2.40.170.20">
    <property type="entry name" value="TonB-dependent receptor, beta-barrel domain"/>
    <property type="match status" value="1"/>
</dbReference>
<dbReference type="InterPro" id="IPR037066">
    <property type="entry name" value="Plug_dom_sf"/>
</dbReference>
<dbReference type="InterPro" id="IPR008969">
    <property type="entry name" value="CarboxyPept-like_regulatory"/>
</dbReference>
<reference evidence="12" key="2">
    <citation type="submission" date="2022-04" db="EMBL/GenBank/DDBJ databases">
        <authorList>
            <person name="Fokt H."/>
            <person name="Baines J."/>
        </authorList>
    </citation>
    <scope>NUCLEOTIDE SEQUENCE</scope>
    <source>
        <strain evidence="12">KH569_7</strain>
    </source>
</reference>
<reference evidence="12" key="1">
    <citation type="journal article" date="2022" name="Arch. Microbiol.">
        <title>Bacteroides muris sp. nov. isolated from the cecum of wild-derived house mice.</title>
        <authorList>
            <person name="Fokt H."/>
            <person name="Unni R."/>
            <person name="Repnik U."/>
            <person name="Schmitz R.A."/>
            <person name="Bramkamp M."/>
            <person name="Baines J.F."/>
            <person name="Unterweger D."/>
        </authorList>
    </citation>
    <scope>NUCLEOTIDE SEQUENCE</scope>
    <source>
        <strain evidence="12">KH569_7</strain>
    </source>
</reference>
<keyword evidence="2 8" id="KW-0813">Transport</keyword>
<keyword evidence="12" id="KW-0675">Receptor</keyword>
<evidence type="ECO:0000313" key="13">
    <source>
        <dbReference type="Proteomes" id="UP001143810"/>
    </source>
</evidence>
<dbReference type="NCBIfam" id="TIGR04056">
    <property type="entry name" value="OMP_RagA_SusC"/>
    <property type="match status" value="1"/>
</dbReference>
<dbReference type="PROSITE" id="PS52016">
    <property type="entry name" value="TONB_DEPENDENT_REC_3"/>
    <property type="match status" value="1"/>
</dbReference>
<evidence type="ECO:0000256" key="7">
    <source>
        <dbReference type="ARBA" id="ARBA00023237"/>
    </source>
</evidence>
<keyword evidence="7 8" id="KW-0998">Cell outer membrane</keyword>
<evidence type="ECO:0000259" key="11">
    <source>
        <dbReference type="Pfam" id="PF07715"/>
    </source>
</evidence>
<comment type="similarity">
    <text evidence="8 9">Belongs to the TonB-dependent receptor family.</text>
</comment>
<evidence type="ECO:0000259" key="10">
    <source>
        <dbReference type="Pfam" id="PF00593"/>
    </source>
</evidence>
<keyword evidence="3 8" id="KW-1134">Transmembrane beta strand</keyword>
<evidence type="ECO:0000256" key="6">
    <source>
        <dbReference type="ARBA" id="ARBA00023136"/>
    </source>
</evidence>
<keyword evidence="6 8" id="KW-0472">Membrane</keyword>
<feature type="domain" description="TonB-dependent receptor plug" evidence="11">
    <location>
        <begin position="114"/>
        <end position="238"/>
    </location>
</feature>
<evidence type="ECO:0000256" key="9">
    <source>
        <dbReference type="RuleBase" id="RU003357"/>
    </source>
</evidence>
<dbReference type="AlphaFoldDB" id="A0A9X2NX77"/>
<evidence type="ECO:0000256" key="2">
    <source>
        <dbReference type="ARBA" id="ARBA00022448"/>
    </source>
</evidence>
<dbReference type="InterPro" id="IPR039426">
    <property type="entry name" value="TonB-dep_rcpt-like"/>
</dbReference>